<comment type="similarity">
    <text evidence="2">Belongs to the mitochondrion-specific ribosomal protein mL40 family.</text>
</comment>
<evidence type="ECO:0000313" key="10">
    <source>
        <dbReference type="WBParaSite" id="BTMF_0001134401-mRNA-1"/>
    </source>
</evidence>
<keyword evidence="4" id="KW-0689">Ribosomal protein</keyword>
<sequence length="64" mass="7426">MLSPELYKAALEPDECFLQNFVYRGPTLTPPIESYEPPDGHYIDQIILFCKLCCKLSSKNFFSY</sequence>
<protein>
    <recommendedName>
        <fullName evidence="7">Large ribosomal subunit protein mL40</fullName>
    </recommendedName>
</protein>
<dbReference type="Gene3D" id="6.10.250.3440">
    <property type="match status" value="1"/>
</dbReference>
<dbReference type="GO" id="GO:0005840">
    <property type="term" value="C:ribosome"/>
    <property type="evidence" value="ECO:0007669"/>
    <property type="project" value="UniProtKB-KW"/>
</dbReference>
<dbReference type="EMBL" id="UZAG01016911">
    <property type="protein sequence ID" value="VDO31694.1"/>
    <property type="molecule type" value="Genomic_DNA"/>
</dbReference>
<keyword evidence="5" id="KW-0496">Mitochondrion</keyword>
<gene>
    <name evidence="8" type="ORF">BTMF_LOCUS9378</name>
</gene>
<evidence type="ECO:0000256" key="7">
    <source>
        <dbReference type="ARBA" id="ARBA00035192"/>
    </source>
</evidence>
<evidence type="ECO:0000256" key="4">
    <source>
        <dbReference type="ARBA" id="ARBA00022980"/>
    </source>
</evidence>
<dbReference type="Pfam" id="PF09812">
    <property type="entry name" value="MRP-L28"/>
    <property type="match status" value="1"/>
</dbReference>
<dbReference type="GO" id="GO:1990904">
    <property type="term" value="C:ribonucleoprotein complex"/>
    <property type="evidence" value="ECO:0007669"/>
    <property type="project" value="UniProtKB-KW"/>
</dbReference>
<proteinExistence type="inferred from homology"/>
<evidence type="ECO:0000256" key="3">
    <source>
        <dbReference type="ARBA" id="ARBA00022946"/>
    </source>
</evidence>
<accession>A0A0R3QUE2</accession>
<dbReference type="Proteomes" id="UP000280834">
    <property type="component" value="Unassembled WGS sequence"/>
</dbReference>
<reference evidence="8 9" key="2">
    <citation type="submission" date="2018-11" db="EMBL/GenBank/DDBJ databases">
        <authorList>
            <consortium name="Pathogen Informatics"/>
        </authorList>
    </citation>
    <scope>NUCLEOTIDE SEQUENCE [LARGE SCALE GENOMIC DNA]</scope>
</reference>
<dbReference type="STRING" id="42155.A0A0R3QUE2"/>
<evidence type="ECO:0000256" key="6">
    <source>
        <dbReference type="ARBA" id="ARBA00023274"/>
    </source>
</evidence>
<evidence type="ECO:0000256" key="2">
    <source>
        <dbReference type="ARBA" id="ARBA00009360"/>
    </source>
</evidence>
<evidence type="ECO:0000313" key="8">
    <source>
        <dbReference type="EMBL" id="VDO31694.1"/>
    </source>
</evidence>
<dbReference type="InterPro" id="IPR019192">
    <property type="entry name" value="Ribosomal_mL40"/>
</dbReference>
<dbReference type="GO" id="GO:0005739">
    <property type="term" value="C:mitochondrion"/>
    <property type="evidence" value="ECO:0007669"/>
    <property type="project" value="UniProtKB-SubCell"/>
</dbReference>
<keyword evidence="6" id="KW-0687">Ribonucleoprotein</keyword>
<name>A0A0R3QUE2_9BILA</name>
<keyword evidence="3" id="KW-0809">Transit peptide</keyword>
<keyword evidence="9" id="KW-1185">Reference proteome</keyword>
<evidence type="ECO:0000256" key="1">
    <source>
        <dbReference type="ARBA" id="ARBA00004173"/>
    </source>
</evidence>
<reference evidence="10" key="1">
    <citation type="submission" date="2017-02" db="UniProtKB">
        <authorList>
            <consortium name="WormBaseParasite"/>
        </authorList>
    </citation>
    <scope>IDENTIFICATION</scope>
</reference>
<evidence type="ECO:0000313" key="9">
    <source>
        <dbReference type="Proteomes" id="UP000280834"/>
    </source>
</evidence>
<comment type="subcellular location">
    <subcellularLocation>
        <location evidence="1">Mitochondrion</location>
    </subcellularLocation>
</comment>
<dbReference type="AlphaFoldDB" id="A0A0R3QUE2"/>
<dbReference type="WBParaSite" id="BTMF_0001134401-mRNA-1">
    <property type="protein sequence ID" value="BTMF_0001134401-mRNA-1"/>
    <property type="gene ID" value="BTMF_0001134401"/>
</dbReference>
<evidence type="ECO:0000256" key="5">
    <source>
        <dbReference type="ARBA" id="ARBA00023128"/>
    </source>
</evidence>
<organism evidence="10">
    <name type="scientific">Brugia timori</name>
    <dbReference type="NCBI Taxonomy" id="42155"/>
    <lineage>
        <taxon>Eukaryota</taxon>
        <taxon>Metazoa</taxon>
        <taxon>Ecdysozoa</taxon>
        <taxon>Nematoda</taxon>
        <taxon>Chromadorea</taxon>
        <taxon>Rhabditida</taxon>
        <taxon>Spirurina</taxon>
        <taxon>Spiruromorpha</taxon>
        <taxon>Filarioidea</taxon>
        <taxon>Onchocercidae</taxon>
        <taxon>Brugia</taxon>
    </lineage>
</organism>